<evidence type="ECO:0000256" key="19">
    <source>
        <dbReference type="ARBA" id="ARBA00048026"/>
    </source>
</evidence>
<feature type="signal peptide" evidence="21">
    <location>
        <begin position="1"/>
        <end position="19"/>
    </location>
</feature>
<dbReference type="AlphaFoldDB" id="G7KJ69"/>
<dbReference type="GO" id="GO:0048038">
    <property type="term" value="F:quinone binding"/>
    <property type="evidence" value="ECO:0007669"/>
    <property type="project" value="UniProtKB-KW"/>
</dbReference>
<evidence type="ECO:0000256" key="17">
    <source>
        <dbReference type="ARBA" id="ARBA00031649"/>
    </source>
</evidence>
<accession>G7KJ69</accession>
<evidence type="ECO:0000259" key="22">
    <source>
        <dbReference type="Pfam" id="PF01010"/>
    </source>
</evidence>
<evidence type="ECO:0000256" key="9">
    <source>
        <dbReference type="ARBA" id="ARBA00022857"/>
    </source>
</evidence>
<keyword evidence="6" id="KW-0150">Chloroplast</keyword>
<organism evidence="23 25">
    <name type="scientific">Medicago truncatula</name>
    <name type="common">Barrel medic</name>
    <name type="synonym">Medicago tribuloides</name>
    <dbReference type="NCBI Taxonomy" id="3880"/>
    <lineage>
        <taxon>Eukaryota</taxon>
        <taxon>Viridiplantae</taxon>
        <taxon>Streptophyta</taxon>
        <taxon>Embryophyta</taxon>
        <taxon>Tracheophyta</taxon>
        <taxon>Spermatophyta</taxon>
        <taxon>Magnoliopsida</taxon>
        <taxon>eudicotyledons</taxon>
        <taxon>Gunneridae</taxon>
        <taxon>Pentapetalae</taxon>
        <taxon>rosids</taxon>
        <taxon>fabids</taxon>
        <taxon>Fabales</taxon>
        <taxon>Fabaceae</taxon>
        <taxon>Papilionoideae</taxon>
        <taxon>50 kb inversion clade</taxon>
        <taxon>NPAAA clade</taxon>
        <taxon>Hologalegina</taxon>
        <taxon>IRL clade</taxon>
        <taxon>Trifolieae</taxon>
        <taxon>Medicago</taxon>
    </lineage>
</organism>
<evidence type="ECO:0000256" key="4">
    <source>
        <dbReference type="ARBA" id="ARBA00011199"/>
    </source>
</evidence>
<dbReference type="InterPro" id="IPR002128">
    <property type="entry name" value="NADH_UbQ_OxRdtase_chlpt_su5_C"/>
</dbReference>
<dbReference type="EnsemblPlants" id="AES77087">
    <property type="protein sequence ID" value="AES77087"/>
    <property type="gene ID" value="MTR_6g091660"/>
</dbReference>
<dbReference type="GO" id="GO:0009535">
    <property type="term" value="C:chloroplast thylakoid membrane"/>
    <property type="evidence" value="ECO:0007669"/>
    <property type="project" value="UniProtKB-SubCell"/>
</dbReference>
<dbReference type="Proteomes" id="UP000002051">
    <property type="component" value="Chromosome 6"/>
</dbReference>
<protein>
    <recommendedName>
        <fullName evidence="5">NAD(P)H-quinone oxidoreductase subunit 5, chloroplastic</fullName>
    </recommendedName>
    <alternativeName>
        <fullName evidence="17">NAD(P)H dehydrogenase subunit 5</fullName>
    </alternativeName>
    <alternativeName>
        <fullName evidence="16">NADH-plastoquinone oxidoreductase subunit 5</fullName>
    </alternativeName>
</protein>
<keyword evidence="7 20" id="KW-0812">Transmembrane</keyword>
<keyword evidence="9" id="KW-0521">NADP</keyword>
<keyword evidence="15 20" id="KW-0472">Membrane</keyword>
<reference evidence="23 25" key="2">
    <citation type="journal article" date="2014" name="BMC Genomics">
        <title>An improved genome release (version Mt4.0) for the model legume Medicago truncatula.</title>
        <authorList>
            <person name="Tang H."/>
            <person name="Krishnakumar V."/>
            <person name="Bidwell S."/>
            <person name="Rosen B."/>
            <person name="Chan A."/>
            <person name="Zhou S."/>
            <person name="Gentzbittel L."/>
            <person name="Childs K.L."/>
            <person name="Yandell M."/>
            <person name="Gundlach H."/>
            <person name="Mayer K.F."/>
            <person name="Schwartz D.C."/>
            <person name="Town C.D."/>
        </authorList>
    </citation>
    <scope>GENOME REANNOTATION</scope>
    <source>
        <strain evidence="23">A17</strain>
        <strain evidence="24 25">cv. Jemalong A17</strain>
    </source>
</reference>
<comment type="similarity">
    <text evidence="3">Belongs to the complex I subunit 5 family.</text>
</comment>
<evidence type="ECO:0000256" key="21">
    <source>
        <dbReference type="SAM" id="SignalP"/>
    </source>
</evidence>
<evidence type="ECO:0000256" key="1">
    <source>
        <dbReference type="ARBA" id="ARBA00004059"/>
    </source>
</evidence>
<evidence type="ECO:0000256" key="11">
    <source>
        <dbReference type="ARBA" id="ARBA00022967"/>
    </source>
</evidence>
<comment type="catalytic activity">
    <reaction evidence="19">
        <text>a plastoquinone + NADH + (n+1) H(+)(in) = a plastoquinol + NAD(+) + n H(+)(out)</text>
        <dbReference type="Rhea" id="RHEA:42608"/>
        <dbReference type="Rhea" id="RHEA-COMP:9561"/>
        <dbReference type="Rhea" id="RHEA-COMP:9562"/>
        <dbReference type="ChEBI" id="CHEBI:15378"/>
        <dbReference type="ChEBI" id="CHEBI:17757"/>
        <dbReference type="ChEBI" id="CHEBI:57540"/>
        <dbReference type="ChEBI" id="CHEBI:57945"/>
        <dbReference type="ChEBI" id="CHEBI:62192"/>
    </reaction>
</comment>
<evidence type="ECO:0000256" key="20">
    <source>
        <dbReference type="SAM" id="Phobius"/>
    </source>
</evidence>
<evidence type="ECO:0000256" key="16">
    <source>
        <dbReference type="ARBA" id="ARBA00029876"/>
    </source>
</evidence>
<feature type="chain" id="PRO_5014573664" description="NAD(P)H-quinone oxidoreductase subunit 5, chloroplastic" evidence="21">
    <location>
        <begin position="20"/>
        <end position="62"/>
    </location>
</feature>
<evidence type="ECO:0000313" key="24">
    <source>
        <dbReference type="EnsemblPlants" id="AES77087"/>
    </source>
</evidence>
<proteinExistence type="inferred from homology"/>
<evidence type="ECO:0000313" key="23">
    <source>
        <dbReference type="EMBL" id="AES77087.1"/>
    </source>
</evidence>
<evidence type="ECO:0000256" key="7">
    <source>
        <dbReference type="ARBA" id="ARBA00022692"/>
    </source>
</evidence>
<keyword evidence="10" id="KW-0618">Plastoquinone</keyword>
<feature type="transmembrane region" description="Helical" evidence="20">
    <location>
        <begin position="33"/>
        <end position="57"/>
    </location>
</feature>
<keyword evidence="13" id="KW-0520">NAD</keyword>
<reference evidence="24" key="3">
    <citation type="submission" date="2015-04" db="UniProtKB">
        <authorList>
            <consortium name="EnsemblPlants"/>
        </authorList>
    </citation>
    <scope>IDENTIFICATION</scope>
    <source>
        <strain evidence="24">cv. Jemalong A17</strain>
    </source>
</reference>
<keyword evidence="11" id="KW-1278">Translocase</keyword>
<comment type="catalytic activity">
    <reaction evidence="18">
        <text>a plastoquinone + NADPH + (n+1) H(+)(in) = a plastoquinol + NADP(+) + n H(+)(out)</text>
        <dbReference type="Rhea" id="RHEA:42612"/>
        <dbReference type="Rhea" id="RHEA-COMP:9561"/>
        <dbReference type="Rhea" id="RHEA-COMP:9562"/>
        <dbReference type="ChEBI" id="CHEBI:15378"/>
        <dbReference type="ChEBI" id="CHEBI:17757"/>
        <dbReference type="ChEBI" id="CHEBI:57783"/>
        <dbReference type="ChEBI" id="CHEBI:58349"/>
        <dbReference type="ChEBI" id="CHEBI:62192"/>
    </reaction>
</comment>
<dbReference type="HOGENOM" id="CLU_2907496_0_0_1"/>
<evidence type="ECO:0000256" key="12">
    <source>
        <dbReference type="ARBA" id="ARBA00022989"/>
    </source>
</evidence>
<evidence type="ECO:0000256" key="6">
    <source>
        <dbReference type="ARBA" id="ARBA00022528"/>
    </source>
</evidence>
<comment type="function">
    <text evidence="1">NDH shuttles electrons from NAD(P)H:plastoquinone, via FMN and iron-sulfur (Fe-S) centers, to quinones in the photosynthetic chain and possibly in a chloroplast respiratory chain. The immediate electron acceptor for the enzyme in this species is believed to be plastoquinone. Couples the redox reaction to proton translocation, and thus conserves the redox energy in a proton gradient.</text>
</comment>
<evidence type="ECO:0000256" key="18">
    <source>
        <dbReference type="ARBA" id="ARBA00047726"/>
    </source>
</evidence>
<keyword evidence="6" id="KW-0934">Plastid</keyword>
<dbReference type="PaxDb" id="3880-AES77087"/>
<comment type="subcellular location">
    <subcellularLocation>
        <location evidence="2">Plastid</location>
        <location evidence="2">Chloroplast thylakoid membrane</location>
        <topology evidence="2">Multi-pass membrane protein</topology>
    </subcellularLocation>
</comment>
<keyword evidence="12 20" id="KW-1133">Transmembrane helix</keyword>
<evidence type="ECO:0000256" key="13">
    <source>
        <dbReference type="ARBA" id="ARBA00023027"/>
    </source>
</evidence>
<reference evidence="23 25" key="1">
    <citation type="journal article" date="2011" name="Nature">
        <title>The Medicago genome provides insight into the evolution of rhizobial symbioses.</title>
        <authorList>
            <person name="Young N.D."/>
            <person name="Debelle F."/>
            <person name="Oldroyd G.E."/>
            <person name="Geurts R."/>
            <person name="Cannon S.B."/>
            <person name="Udvardi M.K."/>
            <person name="Benedito V.A."/>
            <person name="Mayer K.F."/>
            <person name="Gouzy J."/>
            <person name="Schoof H."/>
            <person name="Van de Peer Y."/>
            <person name="Proost S."/>
            <person name="Cook D.R."/>
            <person name="Meyers B.C."/>
            <person name="Spannagl M."/>
            <person name="Cheung F."/>
            <person name="De Mita S."/>
            <person name="Krishnakumar V."/>
            <person name="Gundlach H."/>
            <person name="Zhou S."/>
            <person name="Mudge J."/>
            <person name="Bharti A.K."/>
            <person name="Murray J.D."/>
            <person name="Naoumkina M.A."/>
            <person name="Rosen B."/>
            <person name="Silverstein K.A."/>
            <person name="Tang H."/>
            <person name="Rombauts S."/>
            <person name="Zhao P.X."/>
            <person name="Zhou P."/>
            <person name="Barbe V."/>
            <person name="Bardou P."/>
            <person name="Bechner M."/>
            <person name="Bellec A."/>
            <person name="Berger A."/>
            <person name="Berges H."/>
            <person name="Bidwell S."/>
            <person name="Bisseling T."/>
            <person name="Choisne N."/>
            <person name="Couloux A."/>
            <person name="Denny R."/>
            <person name="Deshpande S."/>
            <person name="Dai X."/>
            <person name="Doyle J.J."/>
            <person name="Dudez A.M."/>
            <person name="Farmer A.D."/>
            <person name="Fouteau S."/>
            <person name="Franken C."/>
            <person name="Gibelin C."/>
            <person name="Gish J."/>
            <person name="Goldstein S."/>
            <person name="Gonzalez A.J."/>
            <person name="Green P.J."/>
            <person name="Hallab A."/>
            <person name="Hartog M."/>
            <person name="Hua A."/>
            <person name="Humphray S.J."/>
            <person name="Jeong D.H."/>
            <person name="Jing Y."/>
            <person name="Jocker A."/>
            <person name="Kenton S.M."/>
            <person name="Kim D.J."/>
            <person name="Klee K."/>
            <person name="Lai H."/>
            <person name="Lang C."/>
            <person name="Lin S."/>
            <person name="Macmil S.L."/>
            <person name="Magdelenat G."/>
            <person name="Matthews L."/>
            <person name="McCorrison J."/>
            <person name="Monaghan E.L."/>
            <person name="Mun J.H."/>
            <person name="Najar F.Z."/>
            <person name="Nicholson C."/>
            <person name="Noirot C."/>
            <person name="O'Bleness M."/>
            <person name="Paule C.R."/>
            <person name="Poulain J."/>
            <person name="Prion F."/>
            <person name="Qin B."/>
            <person name="Qu C."/>
            <person name="Retzel E.F."/>
            <person name="Riddle C."/>
            <person name="Sallet E."/>
            <person name="Samain S."/>
            <person name="Samson N."/>
            <person name="Sanders I."/>
            <person name="Saurat O."/>
            <person name="Scarpelli C."/>
            <person name="Schiex T."/>
            <person name="Segurens B."/>
            <person name="Severin A.J."/>
            <person name="Sherrier D.J."/>
            <person name="Shi R."/>
            <person name="Sims S."/>
            <person name="Singer S.R."/>
            <person name="Sinharoy S."/>
            <person name="Sterck L."/>
            <person name="Viollet A."/>
            <person name="Wang B.B."/>
            <person name="Wang K."/>
            <person name="Wang M."/>
            <person name="Wang X."/>
            <person name="Warfsmann J."/>
            <person name="Weissenbach J."/>
            <person name="White D.D."/>
            <person name="White J.D."/>
            <person name="Wiley G.B."/>
            <person name="Wincker P."/>
            <person name="Xing Y."/>
            <person name="Yang L."/>
            <person name="Yao Z."/>
            <person name="Ying F."/>
            <person name="Zhai J."/>
            <person name="Zhou L."/>
            <person name="Zuber A."/>
            <person name="Denarie J."/>
            <person name="Dixon R.A."/>
            <person name="May G.D."/>
            <person name="Schwartz D.C."/>
            <person name="Rogers J."/>
            <person name="Quetier F."/>
            <person name="Town C.D."/>
            <person name="Roe B.A."/>
        </authorList>
    </citation>
    <scope>NUCLEOTIDE SEQUENCE [LARGE SCALE GENOMIC DNA]</scope>
    <source>
        <strain evidence="23">A17</strain>
        <strain evidence="24 25">cv. Jemalong A17</strain>
    </source>
</reference>
<evidence type="ECO:0000256" key="8">
    <source>
        <dbReference type="ARBA" id="ARBA00022719"/>
    </source>
</evidence>
<evidence type="ECO:0000256" key="5">
    <source>
        <dbReference type="ARBA" id="ARBA00018648"/>
    </source>
</evidence>
<evidence type="ECO:0000313" key="25">
    <source>
        <dbReference type="Proteomes" id="UP000002051"/>
    </source>
</evidence>
<evidence type="ECO:0000256" key="3">
    <source>
        <dbReference type="ARBA" id="ARBA00008200"/>
    </source>
</evidence>
<dbReference type="Pfam" id="PF01010">
    <property type="entry name" value="Proton_antipo_C"/>
    <property type="match status" value="1"/>
</dbReference>
<comment type="subunit">
    <text evidence="4">NDH is composed of at least 16 different subunits, 5 of which are encoded in the nucleus.</text>
</comment>
<evidence type="ECO:0000256" key="2">
    <source>
        <dbReference type="ARBA" id="ARBA00004454"/>
    </source>
</evidence>
<dbReference type="EMBL" id="CM001222">
    <property type="protein sequence ID" value="AES77087.1"/>
    <property type="molecule type" value="Genomic_DNA"/>
</dbReference>
<evidence type="ECO:0000256" key="14">
    <source>
        <dbReference type="ARBA" id="ARBA00023078"/>
    </source>
</evidence>
<evidence type="ECO:0000256" key="10">
    <source>
        <dbReference type="ARBA" id="ARBA00022957"/>
    </source>
</evidence>
<keyword evidence="8" id="KW-0874">Quinone</keyword>
<evidence type="ECO:0000256" key="15">
    <source>
        <dbReference type="ARBA" id="ARBA00023136"/>
    </source>
</evidence>
<keyword evidence="21" id="KW-0732">Signal</keyword>
<sequence>MLFSMFILVLFTFFVGSIGISFSQEPIDFDIFYKLLILSMTFYIKIQRITWIGMNFLQMQLF</sequence>
<name>G7KJ69_MEDTR</name>
<feature type="domain" description="NADH:ubiquinone/plastoquinone oxidoreductase chloroplast chain 5 C-terminal" evidence="22">
    <location>
        <begin position="1"/>
        <end position="56"/>
    </location>
</feature>
<gene>
    <name evidence="23" type="ordered locus">MTR_6g091660</name>
</gene>
<keyword evidence="25" id="KW-1185">Reference proteome</keyword>
<keyword evidence="14" id="KW-0793">Thylakoid</keyword>